<evidence type="ECO:0008006" key="3">
    <source>
        <dbReference type="Google" id="ProtNLM"/>
    </source>
</evidence>
<evidence type="ECO:0000313" key="2">
    <source>
        <dbReference type="Proteomes" id="UP000509510"/>
    </source>
</evidence>
<evidence type="ECO:0000313" key="1">
    <source>
        <dbReference type="EMBL" id="QKX58184.1"/>
    </source>
</evidence>
<dbReference type="OrthoDB" id="4358152at2759"/>
<keyword evidence="2" id="KW-1185">Reference proteome</keyword>
<dbReference type="Proteomes" id="UP000509510">
    <property type="component" value="Chromosome III"/>
</dbReference>
<organism evidence="1 2">
    <name type="scientific">Talaromyces rugulosus</name>
    <name type="common">Penicillium rugulosum</name>
    <dbReference type="NCBI Taxonomy" id="121627"/>
    <lineage>
        <taxon>Eukaryota</taxon>
        <taxon>Fungi</taxon>
        <taxon>Dikarya</taxon>
        <taxon>Ascomycota</taxon>
        <taxon>Pezizomycotina</taxon>
        <taxon>Eurotiomycetes</taxon>
        <taxon>Eurotiomycetidae</taxon>
        <taxon>Eurotiales</taxon>
        <taxon>Trichocomaceae</taxon>
        <taxon>Talaromyces</taxon>
        <taxon>Talaromyces sect. Islandici</taxon>
    </lineage>
</organism>
<dbReference type="RefSeq" id="XP_035344362.1">
    <property type="nucleotide sequence ID" value="XM_035488469.1"/>
</dbReference>
<dbReference type="GeneID" id="55992803"/>
<protein>
    <recommendedName>
        <fullName evidence="3">F-box domain-containing protein</fullName>
    </recommendedName>
</protein>
<proteinExistence type="predicted"/>
<sequence>MASAYSRLPPELLLMILPNLPDLPSLYKFICASSIASAAFTIDAANILNDVIERSIPHFKTLARVIAVIGSLDIQSKPKTSRSKLFDSLIAKYASLPEGMLVNDTLGARYLLLTAYRVEHLMHICITTLLQNIHEHIFTSQVDENTPFDKLCKLKSLRHGVFFTPAAWWSPSWVERFRVERALWKLFIYWNIRTICCDNILEDDPGLSQYNEKILDINSDIGVEKGQDGVGPREIDEVNCVSEAIREFLDCNPMIFFTELFAHRRQLCIEKAWSKCSLSLNETESWRFEEPQPLKGTRDDPWGQGACWTTKSNSKFSEFGWRYWHSFNSDNLHLERHDLWFPDYLGLCLWDYKRLQYLGLNETSASSLDHFLGPPREPDMKFSSPNIWKRWVDLFIHELARLPGGGKQKLSKDCKERIRKWKAAVRLASKDRGLSNTG</sequence>
<dbReference type="KEGG" id="trg:TRUGW13939_05305"/>
<reference evidence="2" key="1">
    <citation type="submission" date="2020-06" db="EMBL/GenBank/DDBJ databases">
        <title>A chromosome-scale genome assembly of Talaromyces rugulosus W13939.</title>
        <authorList>
            <person name="Wang B."/>
            <person name="Guo L."/>
            <person name="Ye K."/>
            <person name="Wang L."/>
        </authorList>
    </citation>
    <scope>NUCLEOTIDE SEQUENCE [LARGE SCALE GENOMIC DNA]</scope>
    <source>
        <strain evidence="2">W13939</strain>
    </source>
</reference>
<dbReference type="EMBL" id="CP055900">
    <property type="protein sequence ID" value="QKX58184.1"/>
    <property type="molecule type" value="Genomic_DNA"/>
</dbReference>
<dbReference type="AlphaFoldDB" id="A0A7H8QVW3"/>
<accession>A0A7H8QVW3</accession>
<name>A0A7H8QVW3_TALRU</name>
<gene>
    <name evidence="1" type="ORF">TRUGW13939_05305</name>
</gene>